<comment type="caution">
    <text evidence="4">The sequence shown here is derived from an EMBL/GenBank/DDBJ whole genome shotgun (WGS) entry which is preliminary data.</text>
</comment>
<evidence type="ECO:0000256" key="1">
    <source>
        <dbReference type="ARBA" id="ARBA00022612"/>
    </source>
</evidence>
<dbReference type="PATRIC" id="fig|1423816.3.peg.854"/>
<keyword evidence="1" id="KW-1188">Viral release from host cell</keyword>
<dbReference type="NCBIfam" id="TIGR01760">
    <property type="entry name" value="tape_meas_TP901"/>
    <property type="match status" value="1"/>
</dbReference>
<reference evidence="4 5" key="1">
    <citation type="journal article" date="2015" name="Genome Announc.">
        <title>Expanding the biotechnology potential of lactobacilli through comparative genomics of 213 strains and associated genera.</title>
        <authorList>
            <person name="Sun Z."/>
            <person name="Harris H.M."/>
            <person name="McCann A."/>
            <person name="Guo C."/>
            <person name="Argimon S."/>
            <person name="Zhang W."/>
            <person name="Yang X."/>
            <person name="Jeffery I.B."/>
            <person name="Cooney J.C."/>
            <person name="Kagawa T.F."/>
            <person name="Liu W."/>
            <person name="Song Y."/>
            <person name="Salvetti E."/>
            <person name="Wrobel A."/>
            <person name="Rasinkangas P."/>
            <person name="Parkhill J."/>
            <person name="Rea M.C."/>
            <person name="O'Sullivan O."/>
            <person name="Ritari J."/>
            <person name="Douillard F.P."/>
            <person name="Paul Ross R."/>
            <person name="Yang R."/>
            <person name="Briner A.E."/>
            <person name="Felis G.E."/>
            <person name="de Vos W.M."/>
            <person name="Barrangou R."/>
            <person name="Klaenhammer T.R."/>
            <person name="Caufield P.W."/>
            <person name="Cui Y."/>
            <person name="Zhang H."/>
            <person name="O'Toole P.W."/>
        </authorList>
    </citation>
    <scope>NUCLEOTIDE SEQUENCE [LARGE SCALE GENOMIC DNA]</scope>
    <source>
        <strain evidence="4 5">DSM 20178</strain>
    </source>
</reference>
<dbReference type="PANTHER" id="PTHR37813:SF1">
    <property type="entry name" value="FELS-2 PROPHAGE PROTEIN"/>
    <property type="match status" value="1"/>
</dbReference>
<evidence type="ECO:0000313" key="4">
    <source>
        <dbReference type="EMBL" id="KRK11843.1"/>
    </source>
</evidence>
<name>A0A0R1EUV4_LACZE</name>
<proteinExistence type="predicted"/>
<dbReference type="Pfam" id="PF10145">
    <property type="entry name" value="PhageMin_Tail"/>
    <property type="match status" value="1"/>
</dbReference>
<feature type="domain" description="Phage tail tape measure protein" evidence="3">
    <location>
        <begin position="201"/>
        <end position="412"/>
    </location>
</feature>
<evidence type="ECO:0000256" key="2">
    <source>
        <dbReference type="SAM" id="Coils"/>
    </source>
</evidence>
<evidence type="ECO:0000313" key="5">
    <source>
        <dbReference type="Proteomes" id="UP000051984"/>
    </source>
</evidence>
<dbReference type="EMBL" id="AZCT01000013">
    <property type="protein sequence ID" value="KRK11843.1"/>
    <property type="molecule type" value="Genomic_DNA"/>
</dbReference>
<feature type="coiled-coil region" evidence="2">
    <location>
        <begin position="422"/>
        <end position="473"/>
    </location>
</feature>
<dbReference type="PANTHER" id="PTHR37813">
    <property type="entry name" value="FELS-2 PROPHAGE PROTEIN"/>
    <property type="match status" value="1"/>
</dbReference>
<gene>
    <name evidence="4" type="ORF">FD51_GL000828</name>
</gene>
<accession>A0A0R1EUV4</accession>
<organism evidence="4 5">
    <name type="scientific">Lacticaseibacillus zeae DSM 20178 = KCTC 3804</name>
    <dbReference type="NCBI Taxonomy" id="1423816"/>
    <lineage>
        <taxon>Bacteria</taxon>
        <taxon>Bacillati</taxon>
        <taxon>Bacillota</taxon>
        <taxon>Bacilli</taxon>
        <taxon>Lactobacillales</taxon>
        <taxon>Lactobacillaceae</taxon>
        <taxon>Lacticaseibacillus</taxon>
    </lineage>
</organism>
<dbReference type="eggNOG" id="COG5283">
    <property type="taxonomic scope" value="Bacteria"/>
</dbReference>
<evidence type="ECO:0000259" key="3">
    <source>
        <dbReference type="Pfam" id="PF10145"/>
    </source>
</evidence>
<protein>
    <submittedName>
        <fullName evidence="4">TP901 family phage tail tape measure protein</fullName>
    </submittedName>
</protein>
<dbReference type="Proteomes" id="UP000051984">
    <property type="component" value="Unassembled WGS sequence"/>
</dbReference>
<dbReference type="InterPro" id="IPR010090">
    <property type="entry name" value="Phage_tape_meas"/>
</dbReference>
<keyword evidence="2" id="KW-0175">Coiled coil</keyword>
<sequence length="1374" mass="145806">MMIELGLDDTKFGNGLKNAKSQLKYFGSEMKAQASFYDAFGSKVDGLSAKEQGLTKMIAAQSKVVAESKKAYDGSLTSRGEMTKSSARLAANFEAEQAKLASLAKAYINTAKAEAEMSVKTTGVTGAINKLGTAQIAIGNRMKSLGDSMTTGITVPIATAFAAATAKAIGFQNKLLVIKNLLTTGGESAKETISGVNKMQSDAIQYSNHYGVSVSKIADGYEELVRRGYTSKQAIAAMKTELQGALASGDDFNDVVSVASSTLESFGMKSNNTATMTRNTKTAVNELAYAADLTATNFQDLGVGMSYVGATAHQAHFTLSETASALGVLSNNGVEADKAGTGLRKVIVSLNTAVKNIGTKNDVLASLGIKKEEIVGSNGQLKSLSTVMDVLNQHTKTMSATKKAAVFNSLFGTTGQQAGIILAQNSKQLAELNSQVDKAEKKNYVGSLSEKNLKSAQNQLKVLQQNVENLGMTLAQKVLPSVQPIIKDLTDAVNWFGKLNPQVQQNIVKWGLLAAAMGPVLSIGGRLTTGLGKLGTSSVGLIAKIAGLGAKSKAAKTVMGQLTDATGNVVGTLTKAGGAATNTGGLIGNLAGRMTVAAGETGVLGSALTPLGLGMIAVAGAATIGVVAWEGFGKQMVESSNRASRWGSDIGKTADTAATEMSQYQSKVDVAMSGASRSVSSNAKTINSAFSGMITSAQKASKAQKKAADDVAKAIGGEAAAALEEEAGKEETARNKEISKMKSYAKEAHDILKNSADNNVALNAEQRVKIGNIQNEMAEAQIKTLGLTAKQQRQVLAAELVETSKMSVKQLSSMAKSIGDASYQEMSSYEQRLKVINGNAQLSEAEKNVAIEALEREHIATMDKLGGDYIRVAKAQGKSHSEIISELTQQYGFTATQAAEAWDTYNSRTKAAADETKKAVSVSLDGLSGSVKKAAESWNNLKLTDKNGKVKTNAVEEVQKAVKSGKTWNAIQLLLQEGKMTTNAQDMVAEALAANKQWDDLQWIQSDLHLSSNAKEQVASAMIANNQWNVSDWKEAQIWAINKTNSATIEAIANMSEWDSFTPKQQQLIAQAKTGAALKQTLQDLGQWNSLTPKQQQLIAQAKTGTALKQTLQDLSKWDSLTPKQQQLIAQAKTGAALQQTLKDLGVWNDVSSKVRQAILKAIDESTVPAAQAKRAVDSFVERTKTSVLKTVYVEEHVVSGAYGRSANIATRAKGDSNFAGGLAMVNDQKGPTFREAIFHPNGVIEIPFGRNVIKPIEKHAQIVPAGMTARMFPKLPQYANGKDIPANATALSLANQVTQSLVGQQPISVSNYLDTKNLEKLLMSIQSMMSALMQRDTTIDMDGRAVAQVQYPYLDQIQKISDKRQARGRGITS</sequence>